<gene>
    <name evidence="2" type="ORF">TUM18999_14120</name>
    <name evidence="3" type="ORF">TUM20286_50460</name>
</gene>
<evidence type="ECO:0000313" key="5">
    <source>
        <dbReference type="Proteomes" id="UP001054892"/>
    </source>
</evidence>
<dbReference type="KEGG" id="ptw:TUM18999_14120"/>
<protein>
    <submittedName>
        <fullName evidence="2">Uncharacterized protein</fullName>
    </submittedName>
</protein>
<organism evidence="2 4">
    <name type="scientific">Pseudomonas tohonis</name>
    <dbReference type="NCBI Taxonomy" id="2725477"/>
    <lineage>
        <taxon>Bacteria</taxon>
        <taxon>Pseudomonadati</taxon>
        <taxon>Pseudomonadota</taxon>
        <taxon>Gammaproteobacteria</taxon>
        <taxon>Pseudomonadales</taxon>
        <taxon>Pseudomonadaceae</taxon>
        <taxon>Pseudomonas</taxon>
    </lineage>
</organism>
<dbReference type="EMBL" id="AP023189">
    <property type="protein sequence ID" value="BCG23221.1"/>
    <property type="molecule type" value="Genomic_DNA"/>
</dbReference>
<evidence type="ECO:0000313" key="2">
    <source>
        <dbReference type="EMBL" id="BCG23221.1"/>
    </source>
</evidence>
<evidence type="ECO:0000256" key="1">
    <source>
        <dbReference type="SAM" id="SignalP"/>
    </source>
</evidence>
<evidence type="ECO:0000313" key="4">
    <source>
        <dbReference type="Proteomes" id="UP000509383"/>
    </source>
</evidence>
<accession>A0A6J4E3W0</accession>
<feature type="chain" id="PRO_5027105547" evidence="1">
    <location>
        <begin position="25"/>
        <end position="166"/>
    </location>
</feature>
<dbReference type="Proteomes" id="UP000509383">
    <property type="component" value="Chromosome"/>
</dbReference>
<dbReference type="Proteomes" id="UP001054892">
    <property type="component" value="Unassembled WGS sequence"/>
</dbReference>
<proteinExistence type="predicted"/>
<feature type="signal peptide" evidence="1">
    <location>
        <begin position="1"/>
        <end position="24"/>
    </location>
</feature>
<reference evidence="2 4" key="1">
    <citation type="submission" date="2020-05" db="EMBL/GenBank/DDBJ databases">
        <title>Characterization of novel class B3 metallo-beta-lactamase from novel Pseudomonas species.</title>
        <authorList>
            <person name="Yamada K."/>
            <person name="Aoki K."/>
            <person name="Ishii Y."/>
        </authorList>
    </citation>
    <scope>NUCLEOTIDE SEQUENCE [LARGE SCALE GENOMIC DNA]</scope>
    <source>
        <strain evidence="2 4">TUM18999</strain>
        <strain evidence="3 5">TUM20286</strain>
    </source>
</reference>
<keyword evidence="5" id="KW-1185">Reference proteome</keyword>
<evidence type="ECO:0000313" key="3">
    <source>
        <dbReference type="EMBL" id="GJN55294.1"/>
    </source>
</evidence>
<name>A0A6J4E3W0_9PSED</name>
<keyword evidence="1" id="KW-0732">Signal</keyword>
<dbReference type="EMBL" id="BQKM01000017">
    <property type="protein sequence ID" value="GJN55294.1"/>
    <property type="molecule type" value="Genomic_DNA"/>
</dbReference>
<dbReference type="RefSeq" id="WP_173178760.1">
    <property type="nucleotide sequence ID" value="NZ_AP023189.1"/>
</dbReference>
<dbReference type="AlphaFoldDB" id="A0A6J4E3W0"/>
<sequence>MAAKRLFSVSLLAACLLAGTSAFADPSLAERRAITAYQEGPYVEQLKAIQAAAGFEVPLDVQWNSIALPDQAQNYTQDGFWKQVYFTPLEKAFASVAVDDMGKQALKAKLSKVVVRYDEATAPSSNYPDGVAFDGGVLSLNFKPFTNVDDVDARAEAIQKALEAKL</sequence>